<comment type="similarity">
    <text evidence="1 14">Belongs to the class-I pyridine nucleotide-disulfide oxidoreductase family.</text>
</comment>
<evidence type="ECO:0000256" key="5">
    <source>
        <dbReference type="ARBA" id="ARBA00022827"/>
    </source>
</evidence>
<sequence>MVVGDASLDIDTLVIGAGPGGYVAAIRAAQLGKSVLVVDKEYVGGVCLNVGCIPSKALISASHQYESVNHASAFGISASDVKVDWSKVQEFKNGIVKKLTGGVASLLKANKVQYFNGEVMFINENEARVFNDQEAPRYRFKNCIIATGSRPIELKAFPFSKRIVSSTGALSLPEIPKSLIVIGGGYIGIELGQMYSKFGTKVTVIEGGDTILPGFDKDMSSIVAKKLKGTNVDIVTGAMAQGAEQTDNDVTLTYKVGDKEEKVTADYLLVTVGRRPNTDGDLGLELANVKVSERGLVEVDGQCRTSNPNIFAIGDIIAGPALAHKAMYEGRVAAEAIAGLPSVIDYKCVPAVCFSDPECASVGYSEKEAKEKGHETQVGKFPFAINGRAMSLNANEGFVKIVADKNTGLVLGAQIIGTEASNMIAELGLAIEMGATLEDIALTIHAHPTLGEIVLDAAEVALGHPIHTVVK</sequence>
<evidence type="ECO:0000259" key="15">
    <source>
        <dbReference type="Pfam" id="PF02852"/>
    </source>
</evidence>
<evidence type="ECO:0000256" key="9">
    <source>
        <dbReference type="ARBA" id="ARBA00023284"/>
    </source>
</evidence>
<dbReference type="InterPro" id="IPR012999">
    <property type="entry name" value="Pyr_OxRdtase_I_AS"/>
</dbReference>
<comment type="catalytic activity">
    <reaction evidence="10 14">
        <text>N(6)-[(R)-dihydrolipoyl]-L-lysyl-[protein] + NAD(+) = N(6)-[(R)-lipoyl]-L-lysyl-[protein] + NADH + H(+)</text>
        <dbReference type="Rhea" id="RHEA:15045"/>
        <dbReference type="Rhea" id="RHEA-COMP:10474"/>
        <dbReference type="Rhea" id="RHEA-COMP:10475"/>
        <dbReference type="ChEBI" id="CHEBI:15378"/>
        <dbReference type="ChEBI" id="CHEBI:57540"/>
        <dbReference type="ChEBI" id="CHEBI:57945"/>
        <dbReference type="ChEBI" id="CHEBI:83099"/>
        <dbReference type="ChEBI" id="CHEBI:83100"/>
        <dbReference type="EC" id="1.8.1.4"/>
    </reaction>
</comment>
<dbReference type="SUPFAM" id="SSF51905">
    <property type="entry name" value="FAD/NAD(P)-binding domain"/>
    <property type="match status" value="1"/>
</dbReference>
<evidence type="ECO:0000256" key="3">
    <source>
        <dbReference type="ARBA" id="ARBA00016961"/>
    </source>
</evidence>
<dbReference type="EC" id="1.8.1.4" evidence="2 14"/>
<dbReference type="InterPro" id="IPR016156">
    <property type="entry name" value="FAD/NAD-linked_Rdtase_dimer_sf"/>
</dbReference>
<dbReference type="InterPro" id="IPR036188">
    <property type="entry name" value="FAD/NAD-bd_sf"/>
</dbReference>
<dbReference type="AlphaFoldDB" id="A0A917MAP8"/>
<accession>A0A917MAP8</accession>
<evidence type="ECO:0000256" key="8">
    <source>
        <dbReference type="ARBA" id="ARBA00023157"/>
    </source>
</evidence>
<evidence type="ECO:0000313" key="18">
    <source>
        <dbReference type="Proteomes" id="UP000600247"/>
    </source>
</evidence>
<dbReference type="Pfam" id="PF07992">
    <property type="entry name" value="Pyr_redox_2"/>
    <property type="match status" value="1"/>
</dbReference>
<feature type="binding site" evidence="12">
    <location>
        <position position="315"/>
    </location>
    <ligand>
        <name>FAD</name>
        <dbReference type="ChEBI" id="CHEBI:57692"/>
    </ligand>
</feature>
<evidence type="ECO:0000256" key="2">
    <source>
        <dbReference type="ARBA" id="ARBA00012608"/>
    </source>
</evidence>
<dbReference type="Gene3D" id="3.50.50.60">
    <property type="entry name" value="FAD/NAD(P)-binding domain"/>
    <property type="match status" value="2"/>
</dbReference>
<comment type="caution">
    <text evidence="17">The sequence shown here is derived from an EMBL/GenBank/DDBJ whole genome shotgun (WGS) entry which is preliminary data.</text>
</comment>
<keyword evidence="6 14" id="KW-0560">Oxidoreductase</keyword>
<dbReference type="PIRSF" id="PIRSF000350">
    <property type="entry name" value="Mercury_reductase_MerA"/>
    <property type="match status" value="1"/>
</dbReference>
<reference evidence="17 18" key="1">
    <citation type="journal article" date="2014" name="Int. J. Syst. Evol. Microbiol.">
        <title>Complete genome sequence of Corynebacterium casei LMG S-19264T (=DSM 44701T), isolated from a smear-ripened cheese.</title>
        <authorList>
            <consortium name="US DOE Joint Genome Institute (JGI-PGF)"/>
            <person name="Walter F."/>
            <person name="Albersmeier A."/>
            <person name="Kalinowski J."/>
            <person name="Ruckert C."/>
        </authorList>
    </citation>
    <scope>NUCLEOTIDE SEQUENCE [LARGE SCALE GENOMIC DNA]</scope>
    <source>
        <strain evidence="17 18">CGMCC 1.15286</strain>
    </source>
</reference>
<evidence type="ECO:0000256" key="13">
    <source>
        <dbReference type="PIRSR" id="PIRSR000350-4"/>
    </source>
</evidence>
<keyword evidence="18" id="KW-1185">Reference proteome</keyword>
<evidence type="ECO:0000256" key="7">
    <source>
        <dbReference type="ARBA" id="ARBA00023027"/>
    </source>
</evidence>
<dbReference type="PRINTS" id="PR00368">
    <property type="entry name" value="FADPNR"/>
</dbReference>
<name>A0A917MAP8_9BACL</name>
<dbReference type="GO" id="GO:0050660">
    <property type="term" value="F:flavin adenine dinucleotide binding"/>
    <property type="evidence" value="ECO:0007669"/>
    <property type="project" value="InterPro"/>
</dbReference>
<gene>
    <name evidence="17" type="primary">pdhD</name>
    <name evidence="17" type="ORF">GCM10010918_53440</name>
</gene>
<keyword evidence="12" id="KW-0547">Nucleotide-binding</keyword>
<evidence type="ECO:0000256" key="6">
    <source>
        <dbReference type="ARBA" id="ARBA00023002"/>
    </source>
</evidence>
<dbReference type="Pfam" id="PF02852">
    <property type="entry name" value="Pyr_redox_dim"/>
    <property type="match status" value="1"/>
</dbReference>
<evidence type="ECO:0000256" key="11">
    <source>
        <dbReference type="PIRSR" id="PIRSR000350-2"/>
    </source>
</evidence>
<feature type="domain" description="FAD/NAD(P)-binding" evidence="16">
    <location>
        <begin position="11"/>
        <end position="330"/>
    </location>
</feature>
<dbReference type="GO" id="GO:0004148">
    <property type="term" value="F:dihydrolipoyl dehydrogenase (NADH) activity"/>
    <property type="evidence" value="ECO:0007669"/>
    <property type="project" value="UniProtKB-EC"/>
</dbReference>
<evidence type="ECO:0000256" key="10">
    <source>
        <dbReference type="ARBA" id="ARBA00049187"/>
    </source>
</evidence>
<dbReference type="InterPro" id="IPR001100">
    <property type="entry name" value="Pyr_nuc-diS_OxRdtase"/>
</dbReference>
<evidence type="ECO:0000256" key="1">
    <source>
        <dbReference type="ARBA" id="ARBA00007532"/>
    </source>
</evidence>
<evidence type="ECO:0000259" key="16">
    <source>
        <dbReference type="Pfam" id="PF07992"/>
    </source>
</evidence>
<proteinExistence type="inferred from homology"/>
<evidence type="ECO:0000313" key="17">
    <source>
        <dbReference type="EMBL" id="GGG88273.1"/>
    </source>
</evidence>
<organism evidence="17 18">
    <name type="scientific">Paenibacillus radicis</name>
    <name type="common">ex Gao et al. 2016</name>
    <dbReference type="NCBI Taxonomy" id="1737354"/>
    <lineage>
        <taxon>Bacteria</taxon>
        <taxon>Bacillati</taxon>
        <taxon>Bacillota</taxon>
        <taxon>Bacilli</taxon>
        <taxon>Bacillales</taxon>
        <taxon>Paenibacillaceae</taxon>
        <taxon>Paenibacillus</taxon>
    </lineage>
</organism>
<comment type="cofactor">
    <cofactor evidence="12 14">
        <name>FAD</name>
        <dbReference type="ChEBI" id="CHEBI:57692"/>
    </cofactor>
    <text evidence="12 14">Binds 1 FAD per subunit.</text>
</comment>
<protein>
    <recommendedName>
        <fullName evidence="3 14">Dihydrolipoyl dehydrogenase</fullName>
        <ecNumber evidence="2 14">1.8.1.4</ecNumber>
    </recommendedName>
</protein>
<dbReference type="PROSITE" id="PS00076">
    <property type="entry name" value="PYRIDINE_REDOX_1"/>
    <property type="match status" value="1"/>
</dbReference>
<dbReference type="NCBIfam" id="TIGR01350">
    <property type="entry name" value="lipoamide_DH"/>
    <property type="match status" value="1"/>
</dbReference>
<dbReference type="RefSeq" id="WP_188892736.1">
    <property type="nucleotide sequence ID" value="NZ_BMHY01000019.1"/>
</dbReference>
<feature type="binding site" evidence="12">
    <location>
        <begin position="147"/>
        <end position="149"/>
    </location>
    <ligand>
        <name>FAD</name>
        <dbReference type="ChEBI" id="CHEBI:57692"/>
    </ligand>
</feature>
<feature type="binding site" evidence="12">
    <location>
        <position position="56"/>
    </location>
    <ligand>
        <name>FAD</name>
        <dbReference type="ChEBI" id="CHEBI:57692"/>
    </ligand>
</feature>
<comment type="miscellaneous">
    <text evidence="14">The active site is a redox-active disulfide bond.</text>
</comment>
<evidence type="ECO:0000256" key="14">
    <source>
        <dbReference type="RuleBase" id="RU003692"/>
    </source>
</evidence>
<evidence type="ECO:0000256" key="4">
    <source>
        <dbReference type="ARBA" id="ARBA00022630"/>
    </source>
</evidence>
<feature type="binding site" evidence="12">
    <location>
        <position position="273"/>
    </location>
    <ligand>
        <name>NAD(+)</name>
        <dbReference type="ChEBI" id="CHEBI:57540"/>
    </ligand>
</feature>
<keyword evidence="9 14" id="KW-0676">Redox-active center</keyword>
<dbReference type="InterPro" id="IPR050151">
    <property type="entry name" value="Class-I_Pyr_Nuc-Dis_Oxidored"/>
</dbReference>
<feature type="disulfide bond" description="Redox-active" evidence="13">
    <location>
        <begin position="47"/>
        <end position="52"/>
    </location>
</feature>
<dbReference type="PANTHER" id="PTHR22912">
    <property type="entry name" value="DISULFIDE OXIDOREDUCTASE"/>
    <property type="match status" value="1"/>
</dbReference>
<dbReference type="InterPro" id="IPR006258">
    <property type="entry name" value="Lipoamide_DH"/>
</dbReference>
<feature type="binding site" evidence="12">
    <location>
        <begin position="183"/>
        <end position="190"/>
    </location>
    <ligand>
        <name>NAD(+)</name>
        <dbReference type="ChEBI" id="CHEBI:57540"/>
    </ligand>
</feature>
<dbReference type="GO" id="GO:0006103">
    <property type="term" value="P:2-oxoglutarate metabolic process"/>
    <property type="evidence" value="ECO:0007669"/>
    <property type="project" value="TreeGrafter"/>
</dbReference>
<keyword evidence="4 14" id="KW-0285">Flavoprotein</keyword>
<dbReference type="SUPFAM" id="SSF55424">
    <property type="entry name" value="FAD/NAD-linked reductases, dimerisation (C-terminal) domain"/>
    <property type="match status" value="1"/>
</dbReference>
<feature type="binding site" evidence="12">
    <location>
        <position position="206"/>
    </location>
    <ligand>
        <name>NAD(+)</name>
        <dbReference type="ChEBI" id="CHEBI:57540"/>
    </ligand>
</feature>
<keyword evidence="5 12" id="KW-0274">FAD</keyword>
<dbReference type="PRINTS" id="PR00411">
    <property type="entry name" value="PNDRDTASEI"/>
</dbReference>
<evidence type="ECO:0000256" key="12">
    <source>
        <dbReference type="PIRSR" id="PIRSR000350-3"/>
    </source>
</evidence>
<feature type="domain" description="Pyridine nucleotide-disulphide oxidoreductase dimerisation" evidence="15">
    <location>
        <begin position="349"/>
        <end position="457"/>
    </location>
</feature>
<dbReference type="InterPro" id="IPR023753">
    <property type="entry name" value="FAD/NAD-binding_dom"/>
</dbReference>
<keyword evidence="8" id="KW-1015">Disulfide bond</keyword>
<keyword evidence="7 12" id="KW-0520">NAD</keyword>
<dbReference type="Proteomes" id="UP000600247">
    <property type="component" value="Unassembled WGS sequence"/>
</dbReference>
<dbReference type="PANTHER" id="PTHR22912:SF160">
    <property type="entry name" value="DIHYDROLIPOYL DEHYDROGENASE"/>
    <property type="match status" value="1"/>
</dbReference>
<dbReference type="EMBL" id="BMHY01000019">
    <property type="protein sequence ID" value="GGG88273.1"/>
    <property type="molecule type" value="Genomic_DNA"/>
</dbReference>
<dbReference type="FunFam" id="3.30.390.30:FF:000001">
    <property type="entry name" value="Dihydrolipoyl dehydrogenase"/>
    <property type="match status" value="1"/>
</dbReference>
<dbReference type="InterPro" id="IPR004099">
    <property type="entry name" value="Pyr_nucl-diS_OxRdtase_dimer"/>
</dbReference>
<feature type="active site" description="Proton acceptor" evidence="11">
    <location>
        <position position="447"/>
    </location>
</feature>
<dbReference type="Gene3D" id="3.30.390.30">
    <property type="match status" value="1"/>
</dbReference>